<evidence type="ECO:0000313" key="3">
    <source>
        <dbReference type="Proteomes" id="UP000269199"/>
    </source>
</evidence>
<dbReference type="EMBL" id="CP024996">
    <property type="protein sequence ID" value="AYR23048.1"/>
    <property type="molecule type" value="Genomic_DNA"/>
</dbReference>
<proteinExistence type="predicted"/>
<dbReference type="AlphaFoldDB" id="A0AAD0XG22"/>
<feature type="region of interest" description="Disordered" evidence="1">
    <location>
        <begin position="28"/>
        <end position="97"/>
    </location>
</feature>
<accession>A0AAD0XG22</accession>
<name>A0AAD0XG22_9BURK</name>
<protein>
    <submittedName>
        <fullName evidence="2">Uncharacterized protein</fullName>
    </submittedName>
</protein>
<sequence length="97" mass="10229">MALFFIICAQKEAIRRIDYNAADGMARSEAGWEKQGFSSLTTGRKGIADSQNSKKNRPGSPNTPPGRQDNSAGPAWGNMIASASSSDAPRLASAQVS</sequence>
<dbReference type="Proteomes" id="UP000269199">
    <property type="component" value="Chromosome"/>
</dbReference>
<evidence type="ECO:0000313" key="2">
    <source>
        <dbReference type="EMBL" id="AYR23048.1"/>
    </source>
</evidence>
<reference evidence="2 3" key="1">
    <citation type="submission" date="2017-11" db="EMBL/GenBank/DDBJ databases">
        <title>Complete genome sequence of Herbaspirillum rubrisubalbicans DSM 11543.</title>
        <authorList>
            <person name="Chen M."/>
            <person name="An Q."/>
        </authorList>
    </citation>
    <scope>NUCLEOTIDE SEQUENCE [LARGE SCALE GENOMIC DNA]</scope>
    <source>
        <strain evidence="2 3">DSM 11543</strain>
    </source>
</reference>
<gene>
    <name evidence="2" type="ORF">RC54_04095</name>
</gene>
<evidence type="ECO:0000256" key="1">
    <source>
        <dbReference type="SAM" id="MobiDB-lite"/>
    </source>
</evidence>
<organism evidence="2 3">
    <name type="scientific">Herbaspirillum rubrisubalbicans</name>
    <dbReference type="NCBI Taxonomy" id="80842"/>
    <lineage>
        <taxon>Bacteria</taxon>
        <taxon>Pseudomonadati</taxon>
        <taxon>Pseudomonadota</taxon>
        <taxon>Betaproteobacteria</taxon>
        <taxon>Burkholderiales</taxon>
        <taxon>Oxalobacteraceae</taxon>
        <taxon>Herbaspirillum</taxon>
    </lineage>
</organism>